<keyword evidence="1" id="KW-1133">Transmembrane helix</keyword>
<dbReference type="EMBL" id="JBHDIY010000004">
    <property type="protein sequence ID" value="MFL4472300.1"/>
    <property type="molecule type" value="Genomic_DNA"/>
</dbReference>
<evidence type="ECO:0000256" key="1">
    <source>
        <dbReference type="SAM" id="Phobius"/>
    </source>
</evidence>
<name>A0ABW8UYR8_9RHOB</name>
<keyword evidence="1" id="KW-0472">Membrane</keyword>
<dbReference type="Proteomes" id="UP001627408">
    <property type="component" value="Unassembled WGS sequence"/>
</dbReference>
<accession>A0ABW8UYR8</accession>
<keyword evidence="1" id="KW-0812">Transmembrane</keyword>
<protein>
    <submittedName>
        <fullName evidence="2">Uncharacterized protein</fullName>
    </submittedName>
</protein>
<gene>
    <name evidence="2" type="ORF">ACERZ8_21340</name>
</gene>
<organism evidence="2 3">
    <name type="scientific">Tateyamaria armeniaca</name>
    <dbReference type="NCBI Taxonomy" id="2518930"/>
    <lineage>
        <taxon>Bacteria</taxon>
        <taxon>Pseudomonadati</taxon>
        <taxon>Pseudomonadota</taxon>
        <taxon>Alphaproteobacteria</taxon>
        <taxon>Rhodobacterales</taxon>
        <taxon>Roseobacteraceae</taxon>
        <taxon>Tateyamaria</taxon>
    </lineage>
</organism>
<evidence type="ECO:0000313" key="3">
    <source>
        <dbReference type="Proteomes" id="UP001627408"/>
    </source>
</evidence>
<feature type="transmembrane region" description="Helical" evidence="1">
    <location>
        <begin position="35"/>
        <end position="64"/>
    </location>
</feature>
<dbReference type="RefSeq" id="WP_407594465.1">
    <property type="nucleotide sequence ID" value="NZ_JBHDIY010000004.1"/>
</dbReference>
<keyword evidence="3" id="KW-1185">Reference proteome</keyword>
<sequence length="94" mass="9997">MLLTQFINCTFGATGLAMAQMGAAGQSLRVKIVTLGISICAVTVGTLAFGVIGTAIGFLMANFVQNAWLAWIVRRKFGVDPSFFVYLYPTGKAT</sequence>
<reference evidence="2 3" key="1">
    <citation type="submission" date="2024-08" db="EMBL/GenBank/DDBJ databases">
        <title>Tateyamaria sp. nov., isolated from marine algae.</title>
        <authorList>
            <person name="Choi B.J."/>
            <person name="Kim J.M."/>
            <person name="Lee J.K."/>
            <person name="Choi D.G."/>
            <person name="Bayburt H."/>
            <person name="Baek J.H."/>
            <person name="Han D.M."/>
            <person name="Jeon C.O."/>
        </authorList>
    </citation>
    <scope>NUCLEOTIDE SEQUENCE [LARGE SCALE GENOMIC DNA]</scope>
    <source>
        <strain evidence="2 3">KMU-156</strain>
    </source>
</reference>
<comment type="caution">
    <text evidence="2">The sequence shown here is derived from an EMBL/GenBank/DDBJ whole genome shotgun (WGS) entry which is preliminary data.</text>
</comment>
<evidence type="ECO:0000313" key="2">
    <source>
        <dbReference type="EMBL" id="MFL4472300.1"/>
    </source>
</evidence>
<proteinExistence type="predicted"/>